<dbReference type="AlphaFoldDB" id="A0A8R2DLK4"/>
<evidence type="ECO:0000313" key="2">
    <source>
        <dbReference type="Proteomes" id="UP000005204"/>
    </source>
</evidence>
<dbReference type="EnsemblMetazoa" id="XM_021347269.2">
    <property type="protein sequence ID" value="XP_021202944.1"/>
    <property type="gene ID" value="LOC110385015"/>
</dbReference>
<keyword evidence="2" id="KW-1185">Reference proteome</keyword>
<sequence>MTGRPCLSVSGAVKCCCCVRFHCVFYSFVVFKLLFTMPKVVKSAGREIILKVKEFCEAEQKNQGVLIPINNVRKRVAVMTDVSEKTVSRITQEGKVALCQQCANKVPVCSVQKCG</sequence>
<accession>A0A8R2DLK4</accession>
<proteinExistence type="predicted"/>
<reference evidence="1" key="2">
    <citation type="submission" date="2022-06" db="UniProtKB">
        <authorList>
            <consortium name="EnsemblMetazoa"/>
        </authorList>
    </citation>
    <scope>IDENTIFICATION</scope>
    <source>
        <strain evidence="1">p50T (Dazao)</strain>
    </source>
</reference>
<protein>
    <submittedName>
        <fullName evidence="1">Uncharacterized protein</fullName>
    </submittedName>
</protein>
<reference evidence="2" key="1">
    <citation type="journal article" date="2008" name="Insect Biochem. Mol. Biol.">
        <title>The genome of a lepidopteran model insect, the silkworm Bombyx mori.</title>
        <authorList>
            <consortium name="International Silkworm Genome Consortium"/>
        </authorList>
    </citation>
    <scope>NUCLEOTIDE SEQUENCE [LARGE SCALE GENOMIC DNA]</scope>
    <source>
        <strain evidence="2">p50T</strain>
    </source>
</reference>
<dbReference type="Proteomes" id="UP000005204">
    <property type="component" value="Unassembled WGS sequence"/>
</dbReference>
<organism evidence="1 2">
    <name type="scientific">Bombyx mori</name>
    <name type="common">Silk moth</name>
    <dbReference type="NCBI Taxonomy" id="7091"/>
    <lineage>
        <taxon>Eukaryota</taxon>
        <taxon>Metazoa</taxon>
        <taxon>Ecdysozoa</taxon>
        <taxon>Arthropoda</taxon>
        <taxon>Hexapoda</taxon>
        <taxon>Insecta</taxon>
        <taxon>Pterygota</taxon>
        <taxon>Neoptera</taxon>
        <taxon>Endopterygota</taxon>
        <taxon>Lepidoptera</taxon>
        <taxon>Glossata</taxon>
        <taxon>Ditrysia</taxon>
        <taxon>Bombycoidea</taxon>
        <taxon>Bombycidae</taxon>
        <taxon>Bombycinae</taxon>
        <taxon>Bombyx</taxon>
    </lineage>
</organism>
<evidence type="ECO:0000313" key="1">
    <source>
        <dbReference type="EnsemblMetazoa" id="XP_021202944.1"/>
    </source>
</evidence>
<name>A0A8R2DLK4_BOMMO</name>